<sequence length="145" mass="15557">MTTIAYKDGVIAYDSQITRGDVIVYDDYEKCLTRDGVRFFCSGATPDFPVLVDVYFGAKPAGPVDVTAMVLDGESLMLVAIDNDTGLWKSPIMRDRPYAIGSGTPFAFAAMDMGASAEKAVEMAARRDTGTGGKIRTLRIGELVG</sequence>
<dbReference type="Gene3D" id="3.60.20.10">
    <property type="entry name" value="Glutamine Phosphoribosylpyrophosphate, subunit 1, domain 1"/>
    <property type="match status" value="1"/>
</dbReference>
<evidence type="ECO:0000313" key="1">
    <source>
        <dbReference type="EMBL" id="ABQ79509.1"/>
    </source>
</evidence>
<gene>
    <name evidence="1" type="ordered locus">Pput_3383</name>
</gene>
<reference evidence="1" key="1">
    <citation type="submission" date="2007-05" db="EMBL/GenBank/DDBJ databases">
        <title>Complete sequence of Pseudomonas putida F1.</title>
        <authorList>
            <consortium name="US DOE Joint Genome Institute"/>
            <person name="Copeland A."/>
            <person name="Lucas S."/>
            <person name="Lapidus A."/>
            <person name="Barry K."/>
            <person name="Detter J.C."/>
            <person name="Glavina del Rio T."/>
            <person name="Hammon N."/>
            <person name="Israni S."/>
            <person name="Dalin E."/>
            <person name="Tice H."/>
            <person name="Pitluck S."/>
            <person name="Chain P."/>
            <person name="Malfatti S."/>
            <person name="Shin M."/>
            <person name="Vergez L."/>
            <person name="Schmutz J."/>
            <person name="Larimer F."/>
            <person name="Land M."/>
            <person name="Hauser L."/>
            <person name="Kyrpides N."/>
            <person name="Lykidis A."/>
            <person name="Parales R."/>
            <person name="Richardson P."/>
        </authorList>
    </citation>
    <scope>NUCLEOTIDE SEQUENCE [LARGE SCALE GENOMIC DNA]</scope>
    <source>
        <strain evidence="1">F1</strain>
    </source>
</reference>
<dbReference type="eggNOG" id="ENOG5033CCM">
    <property type="taxonomic scope" value="Bacteria"/>
</dbReference>
<protein>
    <recommendedName>
        <fullName evidence="2">Proteasome subunit beta</fullName>
    </recommendedName>
</protein>
<dbReference type="HOGENOM" id="CLU_1748111_0_0_6"/>
<name>A5W5U9_PSEP1</name>
<accession>A5W5U9</accession>
<dbReference type="KEGG" id="ppf:Pput_3383"/>
<dbReference type="InterPro" id="IPR029055">
    <property type="entry name" value="Ntn_hydrolases_N"/>
</dbReference>
<organism evidence="1">
    <name type="scientific">Pseudomonas putida (strain ATCC 700007 / DSM 6899 / JCM 31910 / BCRC 17059 / LMG 24140 / F1)</name>
    <dbReference type="NCBI Taxonomy" id="351746"/>
    <lineage>
        <taxon>Bacteria</taxon>
        <taxon>Pseudomonadati</taxon>
        <taxon>Pseudomonadota</taxon>
        <taxon>Gammaproteobacteria</taxon>
        <taxon>Pseudomonadales</taxon>
        <taxon>Pseudomonadaceae</taxon>
        <taxon>Pseudomonas</taxon>
    </lineage>
</organism>
<dbReference type="SUPFAM" id="SSF56235">
    <property type="entry name" value="N-terminal nucleophile aminohydrolases (Ntn hydrolases)"/>
    <property type="match status" value="1"/>
</dbReference>
<dbReference type="EMBL" id="CP000712">
    <property type="protein sequence ID" value="ABQ79509.1"/>
    <property type="molecule type" value="Genomic_DNA"/>
</dbReference>
<dbReference type="AlphaFoldDB" id="A5W5U9"/>
<proteinExistence type="predicted"/>
<evidence type="ECO:0008006" key="2">
    <source>
        <dbReference type="Google" id="ProtNLM"/>
    </source>
</evidence>